<evidence type="ECO:0000313" key="2">
    <source>
        <dbReference type="Proteomes" id="UP000183413"/>
    </source>
</evidence>
<sequence length="348" mass="38772">MTADGEPRSLSDITKDMGLNMSDVAAFSGLDESTIFRLWDNEEWLDRVSGRSLQSLMSSVPGIAEYSMAHAVRKRRDGLVADLQNAGLAVDLAALENSAVAKQHLLNALEAAVHVMRGQATQKTSSFIARFWGREQDTALEALYSPENGHGLLVDPQKLLDSTVELAPRLNRKTYSFHSILALNILTHQVSKVTGELEADLGFEMPGRQTAFMMRGVVMGCLINSNDFELAERYRRELDATPVYAALEEWAFPTYSKDGRISSDFTLPSSLSLRNTAVEVLREIMVYSDAYLYYLASTYIPLALKRDPAFGGKIPELIQALRLRGADCRDRRTRQTCESLVRRLKSIA</sequence>
<dbReference type="RefSeq" id="WP_024935167.1">
    <property type="nucleotide sequence ID" value="NZ_CP083237.1"/>
</dbReference>
<keyword evidence="2" id="KW-1185">Reference proteome</keyword>
<evidence type="ECO:0000313" key="1">
    <source>
        <dbReference type="EMBL" id="SFP24403.1"/>
    </source>
</evidence>
<dbReference type="STRING" id="1993.SAMN04489713_112266"/>
<name>A0A1I5NRK5_9ACTN</name>
<gene>
    <name evidence="1" type="ORF">SAMN04489713_112266</name>
</gene>
<protein>
    <submittedName>
        <fullName evidence="1">Uncharacterized protein</fullName>
    </submittedName>
</protein>
<proteinExistence type="predicted"/>
<dbReference type="eggNOG" id="ENOG5033U14">
    <property type="taxonomic scope" value="Bacteria"/>
</dbReference>
<dbReference type="EMBL" id="FOVH01000012">
    <property type="protein sequence ID" value="SFP24403.1"/>
    <property type="molecule type" value="Genomic_DNA"/>
</dbReference>
<organism evidence="1 2">
    <name type="scientific">Actinomadura madurae</name>
    <dbReference type="NCBI Taxonomy" id="1993"/>
    <lineage>
        <taxon>Bacteria</taxon>
        <taxon>Bacillati</taxon>
        <taxon>Actinomycetota</taxon>
        <taxon>Actinomycetes</taxon>
        <taxon>Streptosporangiales</taxon>
        <taxon>Thermomonosporaceae</taxon>
        <taxon>Actinomadura</taxon>
    </lineage>
</organism>
<dbReference type="GeneID" id="99650814"/>
<reference evidence="1 2" key="1">
    <citation type="submission" date="2016-10" db="EMBL/GenBank/DDBJ databases">
        <authorList>
            <person name="de Groot N.N."/>
        </authorList>
    </citation>
    <scope>NUCLEOTIDE SEQUENCE [LARGE SCALE GENOMIC DNA]</scope>
    <source>
        <strain evidence="1 2">DSM 43067</strain>
    </source>
</reference>
<dbReference type="InParanoid" id="A0A1I5NRK5"/>
<dbReference type="Proteomes" id="UP000183413">
    <property type="component" value="Unassembled WGS sequence"/>
</dbReference>
<dbReference type="AlphaFoldDB" id="A0A1I5NRK5"/>
<accession>A0A1I5NRK5</accession>